<evidence type="ECO:0000256" key="1">
    <source>
        <dbReference type="ARBA" id="ARBA00004613"/>
    </source>
</evidence>
<evidence type="ECO:0000313" key="7">
    <source>
        <dbReference type="EMBL" id="EEN51192.1"/>
    </source>
</evidence>
<feature type="non-terminal residue" evidence="7">
    <location>
        <position position="1"/>
    </location>
</feature>
<dbReference type="InterPro" id="IPR002035">
    <property type="entry name" value="VWF_A"/>
</dbReference>
<evidence type="ECO:0000256" key="4">
    <source>
        <dbReference type="ARBA" id="ARBA00022737"/>
    </source>
</evidence>
<keyword evidence="4" id="KW-0677">Repeat</keyword>
<dbReference type="SUPFAM" id="SSF53300">
    <property type="entry name" value="vWA-like"/>
    <property type="match status" value="2"/>
</dbReference>
<reference evidence="7" key="1">
    <citation type="journal article" date="2008" name="Nature">
        <title>The amphioxus genome and the evolution of the chordate karyotype.</title>
        <authorList>
            <consortium name="US DOE Joint Genome Institute (JGI-PGF)"/>
            <person name="Putnam N.H."/>
            <person name="Butts T."/>
            <person name="Ferrier D.E.K."/>
            <person name="Furlong R.F."/>
            <person name="Hellsten U."/>
            <person name="Kawashima T."/>
            <person name="Robinson-Rechavi M."/>
            <person name="Shoguchi E."/>
            <person name="Terry A."/>
            <person name="Yu J.-K."/>
            <person name="Benito-Gutierrez E.L."/>
            <person name="Dubchak I."/>
            <person name="Garcia-Fernandez J."/>
            <person name="Gibson-Brown J.J."/>
            <person name="Grigoriev I.V."/>
            <person name="Horton A.C."/>
            <person name="de Jong P.J."/>
            <person name="Jurka J."/>
            <person name="Kapitonov V.V."/>
            <person name="Kohara Y."/>
            <person name="Kuroki Y."/>
            <person name="Lindquist E."/>
            <person name="Lucas S."/>
            <person name="Osoegawa K."/>
            <person name="Pennacchio L.A."/>
            <person name="Salamov A.A."/>
            <person name="Satou Y."/>
            <person name="Sauka-Spengler T."/>
            <person name="Schmutz J."/>
            <person name="Shin-I T."/>
            <person name="Toyoda A."/>
            <person name="Bronner-Fraser M."/>
            <person name="Fujiyama A."/>
            <person name="Holland L.Z."/>
            <person name="Holland P.W.H."/>
            <person name="Satoh N."/>
            <person name="Rokhsar D.S."/>
        </authorList>
    </citation>
    <scope>NUCLEOTIDE SEQUENCE [LARGE SCALE GENOMIC DNA]</scope>
    <source>
        <strain evidence="7">S238N-H82</strain>
        <tissue evidence="7">Testes</tissue>
    </source>
</reference>
<organism>
    <name type="scientific">Branchiostoma floridae</name>
    <name type="common">Florida lancelet</name>
    <name type="synonym">Amphioxus</name>
    <dbReference type="NCBI Taxonomy" id="7739"/>
    <lineage>
        <taxon>Eukaryota</taxon>
        <taxon>Metazoa</taxon>
        <taxon>Chordata</taxon>
        <taxon>Cephalochordata</taxon>
        <taxon>Leptocardii</taxon>
        <taxon>Amphioxiformes</taxon>
        <taxon>Branchiostomatidae</taxon>
        <taxon>Branchiostoma</taxon>
    </lineage>
</organism>
<keyword evidence="5" id="KW-0325">Glycoprotein</keyword>
<dbReference type="EMBL" id="GG666593">
    <property type="protein sequence ID" value="EEN51192.1"/>
    <property type="molecule type" value="Genomic_DNA"/>
</dbReference>
<dbReference type="eggNOG" id="KOG1217">
    <property type="taxonomic scope" value="Eukaryota"/>
</dbReference>
<gene>
    <name evidence="7" type="ORF">BRAFLDRAFT_240914</name>
</gene>
<protein>
    <recommendedName>
        <fullName evidence="6">VWFA domain-containing protein</fullName>
    </recommendedName>
</protein>
<accession>C3Z868</accession>
<dbReference type="Gene3D" id="3.40.50.410">
    <property type="entry name" value="von Willebrand factor, type A domain"/>
    <property type="match status" value="2"/>
</dbReference>
<evidence type="ECO:0000256" key="3">
    <source>
        <dbReference type="ARBA" id="ARBA00022729"/>
    </source>
</evidence>
<dbReference type="PROSITE" id="PS50234">
    <property type="entry name" value="VWFA"/>
    <property type="match status" value="2"/>
</dbReference>
<dbReference type="InterPro" id="IPR050525">
    <property type="entry name" value="ECM_Assembly_Org"/>
</dbReference>
<evidence type="ECO:0000256" key="5">
    <source>
        <dbReference type="ARBA" id="ARBA00023180"/>
    </source>
</evidence>
<sequence>DIIFVLDGSGSIGTDNFERIKTFVSKAVTRFNIGPTQTQIGVIQYSNQPQSEILLNDHQDAASLQQAISSINYLQGGTNTGKALRYLANNAFSGKNGARAGVSKVAIVVTDGRSSDDVVRPALNAGKEGIVLYAVGIGGSVDYQELRDIASSDDKVVNVTDFSGLQSVGNTLPDQVCQSLCPNSDHRSDLQCRAAQPPLSGIFNLQCSRWSYTSSNVSKHAHCCYAGCFTPLDIAILLDGSDGVSSDDFEAEKSFAKLFLNEFDIGQDNSRVTVFQYGTEPRQEFALDTYETDQDVQDAIADTEYMGGDRNLGQAIRYMATYGFSGRNGARRSIPSVAIIITGGESLDEVASAASKARRSGIILYAIGVGNATVPAELAAIATTANTSYAAASFAALKDLRGALADEICTSEFCYLSNL</sequence>
<feature type="domain" description="VWFA" evidence="6">
    <location>
        <begin position="233"/>
        <end position="408"/>
    </location>
</feature>
<keyword evidence="2" id="KW-0964">Secreted</keyword>
<feature type="domain" description="VWFA" evidence="6">
    <location>
        <begin position="1"/>
        <end position="172"/>
    </location>
</feature>
<proteinExistence type="predicted"/>
<dbReference type="AlphaFoldDB" id="C3Z868"/>
<dbReference type="PANTHER" id="PTHR24020:SF87">
    <property type="entry name" value="COLLAGEN ALPHA-1(VI) CHAIN-LIKE"/>
    <property type="match status" value="1"/>
</dbReference>
<dbReference type="SMART" id="SM00327">
    <property type="entry name" value="VWA"/>
    <property type="match status" value="2"/>
</dbReference>
<comment type="subcellular location">
    <subcellularLocation>
        <location evidence="1">Secreted</location>
    </subcellularLocation>
</comment>
<evidence type="ECO:0000259" key="6">
    <source>
        <dbReference type="PROSITE" id="PS50234"/>
    </source>
</evidence>
<dbReference type="InParanoid" id="C3Z868"/>
<dbReference type="PRINTS" id="PR00453">
    <property type="entry name" value="VWFADOMAIN"/>
</dbReference>
<dbReference type="Pfam" id="PF00092">
    <property type="entry name" value="VWA"/>
    <property type="match status" value="2"/>
</dbReference>
<dbReference type="PANTHER" id="PTHR24020">
    <property type="entry name" value="COLLAGEN ALPHA"/>
    <property type="match status" value="1"/>
</dbReference>
<dbReference type="FunFam" id="3.40.50.410:FF:000009">
    <property type="entry name" value="Putative vitrin"/>
    <property type="match status" value="1"/>
</dbReference>
<evidence type="ECO:0000256" key="2">
    <source>
        <dbReference type="ARBA" id="ARBA00022525"/>
    </source>
</evidence>
<dbReference type="GO" id="GO:0005576">
    <property type="term" value="C:extracellular region"/>
    <property type="evidence" value="ECO:0007669"/>
    <property type="project" value="UniProtKB-SubCell"/>
</dbReference>
<keyword evidence="3" id="KW-0732">Signal</keyword>
<dbReference type="InterPro" id="IPR036465">
    <property type="entry name" value="vWFA_dom_sf"/>
</dbReference>
<dbReference type="FunFam" id="3.40.50.410:FF:000004">
    <property type="entry name" value="collagen alpha-6(VI) chain"/>
    <property type="match status" value="1"/>
</dbReference>
<dbReference type="CDD" id="cd01472">
    <property type="entry name" value="vWA_collagen"/>
    <property type="match status" value="2"/>
</dbReference>
<name>C3Z868_BRAFL</name>